<dbReference type="AlphaFoldDB" id="A0AAZ3SES2"/>
<dbReference type="Proteomes" id="UP000694402">
    <property type="component" value="Unassembled WGS sequence"/>
</dbReference>
<proteinExistence type="inferred from homology"/>
<evidence type="ECO:0000313" key="3">
    <source>
        <dbReference type="Proteomes" id="UP000694402"/>
    </source>
</evidence>
<evidence type="ECO:0000313" key="2">
    <source>
        <dbReference type="Ensembl" id="ENSOTSP00005151750.1"/>
    </source>
</evidence>
<dbReference type="Ensembl" id="ENSOTST00005152132.1">
    <property type="protein sequence ID" value="ENSOTSP00005151750.1"/>
    <property type="gene ID" value="ENSOTSG00005064302.1"/>
</dbReference>
<dbReference type="GeneTree" id="ENSGT00940000171406"/>
<dbReference type="InterPro" id="IPR040046">
    <property type="entry name" value="FAM228"/>
</dbReference>
<organism evidence="2 3">
    <name type="scientific">Oncorhynchus tshawytscha</name>
    <name type="common">Chinook salmon</name>
    <name type="synonym">Salmo tshawytscha</name>
    <dbReference type="NCBI Taxonomy" id="74940"/>
    <lineage>
        <taxon>Eukaryota</taxon>
        <taxon>Metazoa</taxon>
        <taxon>Chordata</taxon>
        <taxon>Craniata</taxon>
        <taxon>Vertebrata</taxon>
        <taxon>Euteleostomi</taxon>
        <taxon>Actinopterygii</taxon>
        <taxon>Neopterygii</taxon>
        <taxon>Teleostei</taxon>
        <taxon>Protacanthopterygii</taxon>
        <taxon>Salmoniformes</taxon>
        <taxon>Salmonidae</taxon>
        <taxon>Salmoninae</taxon>
        <taxon>Oncorhynchus</taxon>
    </lineage>
</organism>
<reference evidence="3" key="1">
    <citation type="journal article" date="2018" name="PLoS ONE">
        <title>Chinook salmon (Oncorhynchus tshawytscha) genome and transcriptome.</title>
        <authorList>
            <person name="Christensen K.A."/>
            <person name="Leong J.S."/>
            <person name="Sakhrani D."/>
            <person name="Biagi C.A."/>
            <person name="Minkley D.R."/>
            <person name="Withler R.E."/>
            <person name="Rondeau E.B."/>
            <person name="Koop B.F."/>
            <person name="Devlin R.H."/>
        </authorList>
    </citation>
    <scope>NUCLEOTIDE SEQUENCE [LARGE SCALE GENOMIC DNA]</scope>
</reference>
<protein>
    <submittedName>
        <fullName evidence="2">Uncharacterized protein</fullName>
    </submittedName>
</protein>
<sequence length="189" mass="21935">LWESRPFYACDPFQSHSIVTFCASVSSCQDLERYLCQQERAELRKRELLHKRWTERVWTPIQRSVENQVPHCCYDEAERIRSMFLNYIHYCNSKVTLLILPEYVNWFPFFQVATPASMDPLFLQSRDGTKEKRAVLRCQTAVSTSKSHTQVRVSYQSPSLIISALSQPCDSQASQCLSMNSLRAPSTLQ</sequence>
<evidence type="ECO:0000256" key="1">
    <source>
        <dbReference type="ARBA" id="ARBA00007753"/>
    </source>
</evidence>
<name>A0AAZ3SES2_ONCTS</name>
<dbReference type="PANTHER" id="PTHR28584">
    <property type="entry name" value="FAMILY WITH SEQUENCE SIMILARITY 228 MEMBER A"/>
    <property type="match status" value="1"/>
</dbReference>
<reference evidence="2" key="3">
    <citation type="submission" date="2025-09" db="UniProtKB">
        <authorList>
            <consortium name="Ensembl"/>
        </authorList>
    </citation>
    <scope>IDENTIFICATION</scope>
</reference>
<comment type="similarity">
    <text evidence="1">Belongs to the FAM228 family.</text>
</comment>
<keyword evidence="3" id="KW-1185">Reference proteome</keyword>
<gene>
    <name evidence="2" type="primary">IL34</name>
</gene>
<accession>A0AAZ3SES2</accession>
<dbReference type="PANTHER" id="PTHR28584:SF1">
    <property type="entry name" value="PROTEIN FAM228B"/>
    <property type="match status" value="1"/>
</dbReference>
<reference evidence="2" key="2">
    <citation type="submission" date="2025-08" db="UniProtKB">
        <authorList>
            <consortium name="Ensembl"/>
        </authorList>
    </citation>
    <scope>IDENTIFICATION</scope>
</reference>